<feature type="transmembrane region" description="Helical" evidence="7">
    <location>
        <begin position="229"/>
        <end position="250"/>
    </location>
</feature>
<dbReference type="CDD" id="cd17321">
    <property type="entry name" value="MFS_MMR_MDR_like"/>
    <property type="match status" value="1"/>
</dbReference>
<dbReference type="RefSeq" id="WP_078116783.1">
    <property type="nucleotide sequence ID" value="NZ_CP144906.1"/>
</dbReference>
<feature type="transmembrane region" description="Helical" evidence="7">
    <location>
        <begin position="202"/>
        <end position="223"/>
    </location>
</feature>
<evidence type="ECO:0000256" key="1">
    <source>
        <dbReference type="ARBA" id="ARBA00004651"/>
    </source>
</evidence>
<comment type="subcellular location">
    <subcellularLocation>
        <location evidence="1">Cell membrane</location>
        <topology evidence="1">Multi-pass membrane protein</topology>
    </subcellularLocation>
</comment>
<dbReference type="Proteomes" id="UP000190959">
    <property type="component" value="Unassembled WGS sequence"/>
</dbReference>
<evidence type="ECO:0000313" key="10">
    <source>
        <dbReference type="Proteomes" id="UP000190959"/>
    </source>
</evidence>
<feature type="transmembrane region" description="Helical" evidence="7">
    <location>
        <begin position="271"/>
        <end position="294"/>
    </location>
</feature>
<feature type="domain" description="Major facilitator superfamily (MFS) profile" evidence="8">
    <location>
        <begin position="17"/>
        <end position="466"/>
    </location>
</feature>
<accession>A0A1S9N2Q7</accession>
<dbReference type="PRINTS" id="PR01036">
    <property type="entry name" value="TCRTETB"/>
</dbReference>
<feature type="transmembrane region" description="Helical" evidence="7">
    <location>
        <begin position="171"/>
        <end position="190"/>
    </location>
</feature>
<feature type="transmembrane region" description="Helical" evidence="7">
    <location>
        <begin position="83"/>
        <end position="102"/>
    </location>
</feature>
<evidence type="ECO:0000256" key="7">
    <source>
        <dbReference type="SAM" id="Phobius"/>
    </source>
</evidence>
<dbReference type="NCBIfam" id="TIGR00711">
    <property type="entry name" value="efflux_EmrB"/>
    <property type="match status" value="1"/>
</dbReference>
<dbReference type="InterPro" id="IPR036259">
    <property type="entry name" value="MFS_trans_sf"/>
</dbReference>
<dbReference type="InterPro" id="IPR011701">
    <property type="entry name" value="MFS"/>
</dbReference>
<evidence type="ECO:0000259" key="8">
    <source>
        <dbReference type="PROSITE" id="PS50850"/>
    </source>
</evidence>
<dbReference type="Gene3D" id="1.20.1250.20">
    <property type="entry name" value="MFS general substrate transporter like domains"/>
    <property type="match status" value="1"/>
</dbReference>
<proteinExistence type="predicted"/>
<feature type="transmembrane region" description="Helical" evidence="7">
    <location>
        <begin position="399"/>
        <end position="422"/>
    </location>
</feature>
<gene>
    <name evidence="9" type="ORF">CBEIBR21_19640</name>
</gene>
<evidence type="ECO:0000256" key="6">
    <source>
        <dbReference type="ARBA" id="ARBA00023136"/>
    </source>
</evidence>
<comment type="caution">
    <text evidence="9">The sequence shown here is derived from an EMBL/GenBank/DDBJ whole genome shotgun (WGS) entry which is preliminary data.</text>
</comment>
<dbReference type="PANTHER" id="PTHR42718">
    <property type="entry name" value="MAJOR FACILITATOR SUPERFAMILY MULTIDRUG TRANSPORTER MFSC"/>
    <property type="match status" value="1"/>
</dbReference>
<keyword evidence="6 7" id="KW-0472">Membrane</keyword>
<feature type="transmembrane region" description="Helical" evidence="7">
    <location>
        <begin position="108"/>
        <end position="130"/>
    </location>
</feature>
<feature type="transmembrane region" description="Helical" evidence="7">
    <location>
        <begin position="300"/>
        <end position="323"/>
    </location>
</feature>
<keyword evidence="3" id="KW-1003">Cell membrane</keyword>
<dbReference type="InterPro" id="IPR020846">
    <property type="entry name" value="MFS_dom"/>
</dbReference>
<feature type="transmembrane region" description="Helical" evidence="7">
    <location>
        <begin position="142"/>
        <end position="165"/>
    </location>
</feature>
<name>A0A1S9N2Q7_CLOBE</name>
<evidence type="ECO:0000256" key="2">
    <source>
        <dbReference type="ARBA" id="ARBA00022448"/>
    </source>
</evidence>
<dbReference type="GO" id="GO:0022857">
    <property type="term" value="F:transmembrane transporter activity"/>
    <property type="evidence" value="ECO:0007669"/>
    <property type="project" value="InterPro"/>
</dbReference>
<dbReference type="EMBL" id="MWMH01000007">
    <property type="protein sequence ID" value="OOP71807.1"/>
    <property type="molecule type" value="Genomic_DNA"/>
</dbReference>
<evidence type="ECO:0000256" key="3">
    <source>
        <dbReference type="ARBA" id="ARBA00022475"/>
    </source>
</evidence>
<dbReference type="PANTHER" id="PTHR42718:SF46">
    <property type="entry name" value="BLR6921 PROTEIN"/>
    <property type="match status" value="1"/>
</dbReference>
<dbReference type="PROSITE" id="PS50850">
    <property type="entry name" value="MFS"/>
    <property type="match status" value="1"/>
</dbReference>
<dbReference type="InterPro" id="IPR004638">
    <property type="entry name" value="EmrB-like"/>
</dbReference>
<evidence type="ECO:0000313" key="9">
    <source>
        <dbReference type="EMBL" id="OOP71807.1"/>
    </source>
</evidence>
<dbReference type="SUPFAM" id="SSF103473">
    <property type="entry name" value="MFS general substrate transporter"/>
    <property type="match status" value="1"/>
</dbReference>
<sequence length="485" mass="52120">MEKTNRLSLNKASSGLVIFVLSLTTLMSAIDTSIVNIGLPTIARAFNADFTSLQWIALSYLLAVTSLIVGIGRIGDIFGKKNIFIYGIIIFTVASLLCGISTSIYELIIFRALQGIGGSILITLSFAIAGDLVPKEKLIQSMGILTSMLPIGFALGPSVGGFLISLFGWRYIFFINIPMGILALILTMKFHEISISKKKQKFDFLGMLILTSTLICYVLSVTLAEEQGFSAEVIGLAIVAIIGIIVFIFLEKNITFPLIDLKLFRNSVLSSSLVISILVYTVISGAVVILPFYLQQAKGFTTAASGLLMMTGPIGCAIFTPIAGRAAKRFGNFTVMIFGILALCIGTLLMSMMNLSSSAVLFAIVLFVFNGSLAFFQTPNNASIISMAKPEQRGLASGLLNLSRTIGQTTGAAVIGAIFYLFNKTKTMDSSSPENIIAGIHNTFLIAALIMACGLILGVITLSSKKNEGTDRLERVCFEIHRVDL</sequence>
<organism evidence="9 10">
    <name type="scientific">Clostridium beijerinckii</name>
    <name type="common">Clostridium MP</name>
    <dbReference type="NCBI Taxonomy" id="1520"/>
    <lineage>
        <taxon>Bacteria</taxon>
        <taxon>Bacillati</taxon>
        <taxon>Bacillota</taxon>
        <taxon>Clostridia</taxon>
        <taxon>Eubacteriales</taxon>
        <taxon>Clostridiaceae</taxon>
        <taxon>Clostridium</taxon>
    </lineage>
</organism>
<protein>
    <submittedName>
        <fullName evidence="9">MFS transporter</fullName>
    </submittedName>
</protein>
<keyword evidence="4 7" id="KW-0812">Transmembrane</keyword>
<dbReference type="Pfam" id="PF07690">
    <property type="entry name" value="MFS_1"/>
    <property type="match status" value="2"/>
</dbReference>
<dbReference type="Gene3D" id="1.20.1720.10">
    <property type="entry name" value="Multidrug resistance protein D"/>
    <property type="match status" value="1"/>
</dbReference>
<feature type="transmembrane region" description="Helical" evidence="7">
    <location>
        <begin position="52"/>
        <end position="71"/>
    </location>
</feature>
<dbReference type="AlphaFoldDB" id="A0A1S9N2Q7"/>
<feature type="transmembrane region" description="Helical" evidence="7">
    <location>
        <begin position="330"/>
        <end position="353"/>
    </location>
</feature>
<evidence type="ECO:0000256" key="4">
    <source>
        <dbReference type="ARBA" id="ARBA00022692"/>
    </source>
</evidence>
<feature type="transmembrane region" description="Helical" evidence="7">
    <location>
        <begin position="442"/>
        <end position="462"/>
    </location>
</feature>
<dbReference type="GO" id="GO:0005886">
    <property type="term" value="C:plasma membrane"/>
    <property type="evidence" value="ECO:0007669"/>
    <property type="project" value="UniProtKB-SubCell"/>
</dbReference>
<keyword evidence="5 7" id="KW-1133">Transmembrane helix</keyword>
<keyword evidence="2" id="KW-0813">Transport</keyword>
<feature type="transmembrane region" description="Helical" evidence="7">
    <location>
        <begin position="359"/>
        <end position="378"/>
    </location>
</feature>
<evidence type="ECO:0000256" key="5">
    <source>
        <dbReference type="ARBA" id="ARBA00022989"/>
    </source>
</evidence>
<reference evidence="9 10" key="1">
    <citation type="submission" date="2017-02" db="EMBL/GenBank/DDBJ databases">
        <title>Genome sequence of Clostridium beijerinckii Br21.</title>
        <authorList>
            <person name="Fonseca B.C."/>
            <person name="Guazzaroni M.E."/>
            <person name="Riano-Pachon D.M."/>
            <person name="Reginatto V."/>
        </authorList>
    </citation>
    <scope>NUCLEOTIDE SEQUENCE [LARGE SCALE GENOMIC DNA]</scope>
    <source>
        <strain evidence="9 10">Br21</strain>
    </source>
</reference>